<comment type="caution">
    <text evidence="2">The sequence shown here is derived from an EMBL/GenBank/DDBJ whole genome shotgun (WGS) entry which is preliminary data.</text>
</comment>
<feature type="region of interest" description="Disordered" evidence="1">
    <location>
        <begin position="127"/>
        <end position="154"/>
    </location>
</feature>
<name>A0A9P8MIY5_9HYPO</name>
<dbReference type="EMBL" id="JACEFI010000001">
    <property type="protein sequence ID" value="KAH0601190.1"/>
    <property type="molecule type" value="Genomic_DNA"/>
</dbReference>
<evidence type="ECO:0000256" key="1">
    <source>
        <dbReference type="SAM" id="MobiDB-lite"/>
    </source>
</evidence>
<feature type="region of interest" description="Disordered" evidence="1">
    <location>
        <begin position="14"/>
        <end position="96"/>
    </location>
</feature>
<organism evidence="2 3">
    <name type="scientific">Metarhizium humberi</name>
    <dbReference type="NCBI Taxonomy" id="2596975"/>
    <lineage>
        <taxon>Eukaryota</taxon>
        <taxon>Fungi</taxon>
        <taxon>Dikarya</taxon>
        <taxon>Ascomycota</taxon>
        <taxon>Pezizomycotina</taxon>
        <taxon>Sordariomycetes</taxon>
        <taxon>Hypocreomycetidae</taxon>
        <taxon>Hypocreales</taxon>
        <taxon>Clavicipitaceae</taxon>
        <taxon>Metarhizium</taxon>
    </lineage>
</organism>
<protein>
    <submittedName>
        <fullName evidence="2">Uncharacterized protein</fullName>
    </submittedName>
</protein>
<reference evidence="2 3" key="1">
    <citation type="submission" date="2020-07" db="EMBL/GenBank/DDBJ databases">
        <title>Metarhizium humberi genome.</title>
        <authorList>
            <person name="Lysoe E."/>
        </authorList>
    </citation>
    <scope>NUCLEOTIDE SEQUENCE [LARGE SCALE GENOMIC DNA]</scope>
    <source>
        <strain evidence="2 3">ESALQ1638</strain>
    </source>
</reference>
<feature type="compositionally biased region" description="Polar residues" evidence="1">
    <location>
        <begin position="72"/>
        <end position="85"/>
    </location>
</feature>
<sequence>MDLAGLCEASILANMKDNSEGSGLNHPVPRLRARELAREPPVVYEHPCPDESPSGAEPPRARLSRRAKVDQEQPNSSRVSQTMSETEPALGPVPGNCHARATAVCHGDSQRQQPAAQEWAAHWEAGRTSVQAHRVKSSLVSSAPERPRPDPPEE</sequence>
<gene>
    <name evidence="2" type="ORF">MHUMG1_00062</name>
</gene>
<keyword evidence="3" id="KW-1185">Reference proteome</keyword>
<feature type="compositionally biased region" description="Basic and acidic residues" evidence="1">
    <location>
        <begin position="145"/>
        <end position="154"/>
    </location>
</feature>
<dbReference type="AlphaFoldDB" id="A0A9P8MIY5"/>
<accession>A0A9P8MIY5</accession>
<proteinExistence type="predicted"/>
<evidence type="ECO:0000313" key="2">
    <source>
        <dbReference type="EMBL" id="KAH0601190.1"/>
    </source>
</evidence>
<evidence type="ECO:0000313" key="3">
    <source>
        <dbReference type="Proteomes" id="UP000764110"/>
    </source>
</evidence>
<dbReference type="Proteomes" id="UP000764110">
    <property type="component" value="Unassembled WGS sequence"/>
</dbReference>